<dbReference type="SUPFAM" id="SSF51011">
    <property type="entry name" value="Glycosyl hydrolase domain"/>
    <property type="match status" value="1"/>
</dbReference>
<evidence type="ECO:0000256" key="5">
    <source>
        <dbReference type="ARBA" id="ARBA00023157"/>
    </source>
</evidence>
<dbReference type="HOGENOM" id="CLU_000631_11_2_1"/>
<evidence type="ECO:0000256" key="1">
    <source>
        <dbReference type="ARBA" id="ARBA00004370"/>
    </source>
</evidence>
<comment type="subcellular location">
    <subcellularLocation>
        <location evidence="1">Membrane</location>
    </subcellularLocation>
</comment>
<dbReference type="InterPro" id="IPR011013">
    <property type="entry name" value="Gal_mutarotase_sf_dom"/>
</dbReference>
<dbReference type="EMBL" id="CAEY01000867">
    <property type="status" value="NOT_ANNOTATED_CDS"/>
    <property type="molecule type" value="Genomic_DNA"/>
</dbReference>
<dbReference type="InterPro" id="IPR030458">
    <property type="entry name" value="Glyco_hydro_31_AS"/>
</dbReference>
<evidence type="ECO:0000256" key="4">
    <source>
        <dbReference type="ARBA" id="ARBA00023136"/>
    </source>
</evidence>
<keyword evidence="7 9" id="KW-0326">Glycosidase</keyword>
<keyword evidence="5" id="KW-1015">Disulfide bond</keyword>
<dbReference type="InterPro" id="IPR048395">
    <property type="entry name" value="Glyco_hydro_31_C"/>
</dbReference>
<dbReference type="PROSITE" id="PS00129">
    <property type="entry name" value="GLYCOSYL_HYDROL_F31_1"/>
    <property type="match status" value="1"/>
</dbReference>
<dbReference type="CDD" id="cd00111">
    <property type="entry name" value="Trefoil"/>
    <property type="match status" value="1"/>
</dbReference>
<evidence type="ECO:0000256" key="9">
    <source>
        <dbReference type="RuleBase" id="RU361185"/>
    </source>
</evidence>
<reference evidence="13" key="1">
    <citation type="submission" date="2011-08" db="EMBL/GenBank/DDBJ databases">
        <authorList>
            <person name="Rombauts S."/>
        </authorList>
    </citation>
    <scope>NUCLEOTIDE SEQUENCE</scope>
    <source>
        <strain evidence="13">London</strain>
    </source>
</reference>
<dbReference type="STRING" id="32264.T1L0N1"/>
<evidence type="ECO:0000256" key="7">
    <source>
        <dbReference type="ARBA" id="ARBA00023295"/>
    </source>
</evidence>
<dbReference type="PANTHER" id="PTHR22762">
    <property type="entry name" value="ALPHA-GLUCOSIDASE"/>
    <property type="match status" value="1"/>
</dbReference>
<dbReference type="eggNOG" id="KOG1065">
    <property type="taxonomic scope" value="Eukaryota"/>
</dbReference>
<dbReference type="InterPro" id="IPR017853">
    <property type="entry name" value="GH"/>
</dbReference>
<dbReference type="PROSITE" id="PS51448">
    <property type="entry name" value="P_TREFOIL_2"/>
    <property type="match status" value="1"/>
</dbReference>
<dbReference type="EnsemblMetazoa" id="tetur30g01320.1">
    <property type="protein sequence ID" value="tetur30g01320.1"/>
    <property type="gene ID" value="tetur30g01320"/>
</dbReference>
<sequence>MLFISAILFITIFNVESIEVSNNVCSIPSDFRFDCNPDDPSNKETCESRGCCWYPNKDDNGSPKCFFPTNYQGYVIKGIENRKNGVTVRLTRNSSSGLPQDVSNVNLEVIGLDNERVRIRFVDADASRFEVPMPFLNVSQSTINSPLYSIKINRDTGNLQVSRQSTGTSIFNVDLSKLIYANQFIQLSSLLVNNFLYGLGEHKDTFRKTIDGWKRYTLFAGGTNPTENINLYASYPFYLMIEPDNQAHGVFLLNSNAMDIITQPAPAITWRTIGGILDFFIFLGPTAPQVIRQNVNLIGRPVMQPYWSLGFHLCRYDYKSTNKTRETFFRNIQAGIPIETQWNDIDYMDRYNDFTVDPVNFAGLSDFVNELHSMRLHYVLIMDAGVSGSEPPGSYPPLDDGKKDDIFIKNKSGEIFLGRVWNFETTAFPDFTNPATLNYWTKQFIDLKNQVDYDGVWIDMNEPYNFHQIMPCPNNSYEYPPYTPGIQPLNNNTICMSCKQHGGLHYDVHSLFGLLETVATYEAVKNITGIRPFILSRSTFPSQGHYGSHWSGDIRSTWDFMKYSISNMLEFNIYGIPMIGSDICGFAGNTTEQLCMRWSSLGAFYPFSRNHNDFDTIEQDPVALGPKVVAATKYAVNLRYRLLPYLYTLFHEAHTKGDTVARPIFFEFPLDVNTYSIETSFMWGSGILIVPILEPDTKTVNAYFPEGFWYDFESLKLSVKSTGRYENITIDDDKIGVYARGGSIIPGYLVTAMSIADLSELPGYLFIFLDSSGQASGSWFSDDGQSIENIQNGEYTYSHCKASLNKISCDYENVFTANNFKIGGIMLVGVDKKPTSVLFNGTQIDSYFYSDENHALKIDSTEVFERLQSFNVDLSYN</sequence>
<organism evidence="12 13">
    <name type="scientific">Tetranychus urticae</name>
    <name type="common">Two-spotted spider mite</name>
    <dbReference type="NCBI Taxonomy" id="32264"/>
    <lineage>
        <taxon>Eukaryota</taxon>
        <taxon>Metazoa</taxon>
        <taxon>Ecdysozoa</taxon>
        <taxon>Arthropoda</taxon>
        <taxon>Chelicerata</taxon>
        <taxon>Arachnida</taxon>
        <taxon>Acari</taxon>
        <taxon>Acariformes</taxon>
        <taxon>Trombidiformes</taxon>
        <taxon>Prostigmata</taxon>
        <taxon>Eleutherengona</taxon>
        <taxon>Raphignathae</taxon>
        <taxon>Tetranychoidea</taxon>
        <taxon>Tetranychidae</taxon>
        <taxon>Tetranychus</taxon>
    </lineage>
</organism>
<evidence type="ECO:0000256" key="6">
    <source>
        <dbReference type="ARBA" id="ARBA00023180"/>
    </source>
</evidence>
<dbReference type="CDD" id="cd14752">
    <property type="entry name" value="GH31_N"/>
    <property type="match status" value="1"/>
</dbReference>
<dbReference type="InterPro" id="IPR025887">
    <property type="entry name" value="Glyco_hydro_31_N_dom"/>
</dbReference>
<dbReference type="SMART" id="SM00018">
    <property type="entry name" value="PD"/>
    <property type="match status" value="1"/>
</dbReference>
<dbReference type="InterPro" id="IPR044913">
    <property type="entry name" value="P_trefoil_dom_sf"/>
</dbReference>
<keyword evidence="4" id="KW-0472">Membrane</keyword>
<dbReference type="Pfam" id="PF00088">
    <property type="entry name" value="Trefoil"/>
    <property type="match status" value="1"/>
</dbReference>
<accession>T1L0N1</accession>
<dbReference type="FunFam" id="2.60.40.1180:FF:000001">
    <property type="entry name" value="Maltase-glucoamylase, intestinal"/>
    <property type="match status" value="1"/>
</dbReference>
<dbReference type="InterPro" id="IPR013780">
    <property type="entry name" value="Glyco_hydro_b"/>
</dbReference>
<evidence type="ECO:0000313" key="12">
    <source>
        <dbReference type="EnsemblMetazoa" id="tetur30g01320.1"/>
    </source>
</evidence>
<keyword evidence="6" id="KW-0325">Glycoprotein</keyword>
<dbReference type="AlphaFoldDB" id="T1L0N1"/>
<dbReference type="PANTHER" id="PTHR22762:SF131">
    <property type="entry name" value="GLYCOSIDE HYDROLASE FAMILY 31 N-TERMINAL DOMAIN-CONTAINING PROTEIN"/>
    <property type="match status" value="1"/>
</dbReference>
<evidence type="ECO:0000256" key="3">
    <source>
        <dbReference type="ARBA" id="ARBA00022801"/>
    </source>
</evidence>
<proteinExistence type="inferred from homology"/>
<dbReference type="OMA" id="PYVINHD"/>
<gene>
    <name evidence="12" type="primary">107369198</name>
</gene>
<keyword evidence="10" id="KW-0732">Signal</keyword>
<dbReference type="CDD" id="cd06602">
    <property type="entry name" value="GH31_MGAM_SI_GAA"/>
    <property type="match status" value="1"/>
</dbReference>
<dbReference type="InterPro" id="IPR000519">
    <property type="entry name" value="P_trefoil_dom"/>
</dbReference>
<comment type="caution">
    <text evidence="8">Lacks conserved residue(s) required for the propagation of feature annotation.</text>
</comment>
<dbReference type="Gene3D" id="3.20.20.80">
    <property type="entry name" value="Glycosidases"/>
    <property type="match status" value="1"/>
</dbReference>
<name>T1L0N1_TETUR</name>
<evidence type="ECO:0000256" key="2">
    <source>
        <dbReference type="ARBA" id="ARBA00007806"/>
    </source>
</evidence>
<feature type="domain" description="P-type" evidence="11">
    <location>
        <begin position="23"/>
        <end position="69"/>
    </location>
</feature>
<dbReference type="Gene3D" id="2.60.40.1760">
    <property type="entry name" value="glycosyl hydrolase (family 31)"/>
    <property type="match status" value="1"/>
</dbReference>
<dbReference type="KEGG" id="tut:107369198"/>
<evidence type="ECO:0000256" key="8">
    <source>
        <dbReference type="PROSITE-ProRule" id="PRU00779"/>
    </source>
</evidence>
<dbReference type="Gene3D" id="4.10.110.10">
    <property type="entry name" value="Spasmolytic Protein, domain 1"/>
    <property type="match status" value="1"/>
</dbReference>
<dbReference type="InterPro" id="IPR000322">
    <property type="entry name" value="Glyco_hydro_31_TIM"/>
</dbReference>
<feature type="signal peptide" evidence="10">
    <location>
        <begin position="1"/>
        <end position="17"/>
    </location>
</feature>
<dbReference type="SUPFAM" id="SSF74650">
    <property type="entry name" value="Galactose mutarotase-like"/>
    <property type="match status" value="1"/>
</dbReference>
<dbReference type="Pfam" id="PF21365">
    <property type="entry name" value="Glyco_hydro_31_3rd"/>
    <property type="match status" value="1"/>
</dbReference>
<protein>
    <recommendedName>
        <fullName evidence="11">P-type domain-containing protein</fullName>
    </recommendedName>
</protein>
<feature type="chain" id="PRO_5004592009" description="P-type domain-containing protein" evidence="10">
    <location>
        <begin position="18"/>
        <end position="877"/>
    </location>
</feature>
<dbReference type="GO" id="GO:0005975">
    <property type="term" value="P:carbohydrate metabolic process"/>
    <property type="evidence" value="ECO:0007669"/>
    <property type="project" value="InterPro"/>
</dbReference>
<dbReference type="Proteomes" id="UP000015104">
    <property type="component" value="Unassembled WGS sequence"/>
</dbReference>
<evidence type="ECO:0000256" key="10">
    <source>
        <dbReference type="SAM" id="SignalP"/>
    </source>
</evidence>
<dbReference type="SUPFAM" id="SSF51445">
    <property type="entry name" value="(Trans)glycosidases"/>
    <property type="match status" value="1"/>
</dbReference>
<dbReference type="GO" id="GO:0016020">
    <property type="term" value="C:membrane"/>
    <property type="evidence" value="ECO:0007669"/>
    <property type="project" value="UniProtKB-SubCell"/>
</dbReference>
<dbReference type="Gene3D" id="2.60.40.1180">
    <property type="entry name" value="Golgi alpha-mannosidase II"/>
    <property type="match status" value="2"/>
</dbReference>
<dbReference type="GO" id="GO:0030246">
    <property type="term" value="F:carbohydrate binding"/>
    <property type="evidence" value="ECO:0007669"/>
    <property type="project" value="InterPro"/>
</dbReference>
<comment type="similarity">
    <text evidence="2 9">Belongs to the glycosyl hydrolase 31 family.</text>
</comment>
<dbReference type="Pfam" id="PF13802">
    <property type="entry name" value="Gal_mutarotas_2"/>
    <property type="match status" value="1"/>
</dbReference>
<keyword evidence="13" id="KW-1185">Reference proteome</keyword>
<dbReference type="Pfam" id="PF01055">
    <property type="entry name" value="Glyco_hydro_31_2nd"/>
    <property type="match status" value="1"/>
</dbReference>
<evidence type="ECO:0000313" key="13">
    <source>
        <dbReference type="Proteomes" id="UP000015104"/>
    </source>
</evidence>
<dbReference type="GO" id="GO:0004558">
    <property type="term" value="F:alpha-1,4-glucosidase activity"/>
    <property type="evidence" value="ECO:0007669"/>
    <property type="project" value="TreeGrafter"/>
</dbReference>
<keyword evidence="3 9" id="KW-0378">Hydrolase</keyword>
<reference evidence="12" key="2">
    <citation type="submission" date="2015-06" db="UniProtKB">
        <authorList>
            <consortium name="EnsemblMetazoa"/>
        </authorList>
    </citation>
    <scope>IDENTIFICATION</scope>
</reference>
<dbReference type="OrthoDB" id="1334205at2759"/>
<evidence type="ECO:0000259" key="11">
    <source>
        <dbReference type="PROSITE" id="PS51448"/>
    </source>
</evidence>